<name>A0A0G2Y7L1_9VIRU</name>
<keyword evidence="3" id="KW-1185">Reference proteome</keyword>
<protein>
    <submittedName>
        <fullName evidence="2">Uncharacterized protein</fullName>
    </submittedName>
</protein>
<proteinExistence type="predicted"/>
<dbReference type="EMBL" id="KM982402">
    <property type="protein sequence ID" value="AKI80534.1"/>
    <property type="molecule type" value="Genomic_DNA"/>
</dbReference>
<dbReference type="Proteomes" id="UP000240461">
    <property type="component" value="Segment"/>
</dbReference>
<organism evidence="2 3">
    <name type="scientific">Acanthamoeba polyphaga mimivirus Kroon</name>
    <dbReference type="NCBI Taxonomy" id="3069720"/>
    <lineage>
        <taxon>Viruses</taxon>
        <taxon>Varidnaviria</taxon>
        <taxon>Bamfordvirae</taxon>
        <taxon>Nucleocytoviricota</taxon>
        <taxon>Megaviricetes</taxon>
        <taxon>Imitervirales</taxon>
        <taxon>Mimiviridae</taxon>
        <taxon>Megamimivirinae</taxon>
        <taxon>Mimivirus</taxon>
        <taxon>Mimivirus lagoaense</taxon>
    </lineage>
</organism>
<accession>A0A0G2Y7L1</accession>
<feature type="transmembrane region" description="Helical" evidence="1">
    <location>
        <begin position="92"/>
        <end position="113"/>
    </location>
</feature>
<feature type="transmembrane region" description="Helical" evidence="1">
    <location>
        <begin position="47"/>
        <end position="72"/>
    </location>
</feature>
<keyword evidence="1" id="KW-0472">Membrane</keyword>
<reference evidence="2 3" key="1">
    <citation type="submission" date="2014-10" db="EMBL/GenBank/DDBJ databases">
        <title>Pan-genome analysis of Brazilian lineage A amoebal mimiviruses.</title>
        <authorList>
            <person name="Assis F.L."/>
            <person name="Abrahao J.S."/>
            <person name="Kroon E.G."/>
            <person name="Dornas F.P."/>
            <person name="Andrade K.R."/>
            <person name="Borato P.V.M."/>
            <person name="Pilotto M.R."/>
            <person name="Benamar S."/>
            <person name="LaScola B."/>
            <person name="Colson P."/>
        </authorList>
    </citation>
    <scope>NUCLEOTIDE SEQUENCE [LARGE SCALE GENOMIC DNA]</scope>
    <source>
        <strain evidence="2 3">Kroon</strain>
    </source>
</reference>
<dbReference type="KEGG" id="vg:80514332"/>
<evidence type="ECO:0000313" key="3">
    <source>
        <dbReference type="Proteomes" id="UP000240461"/>
    </source>
</evidence>
<keyword evidence="1" id="KW-0812">Transmembrane</keyword>
<keyword evidence="1" id="KW-1133">Transmembrane helix</keyword>
<evidence type="ECO:0000256" key="1">
    <source>
        <dbReference type="SAM" id="Phobius"/>
    </source>
</evidence>
<sequence length="131" mass="15607">MQNKRYKPDVVIDFGIDFSNDYNKSKNKFFDRYIIFNKDFMKYIFKLVLRALIMIGIIELSYFISLGCFYLLSNDPIYFHNLSIFHARGIEFAFECSDIVSIFCSIAFVLFCIHDVIKYYVTKCKSANRYQ</sequence>
<evidence type="ECO:0000313" key="2">
    <source>
        <dbReference type="EMBL" id="AKI80534.1"/>
    </source>
</evidence>